<reference evidence="4 5" key="1">
    <citation type="submission" date="2018-12" db="EMBL/GenBank/DDBJ databases">
        <authorList>
            <person name="Yang Y."/>
        </authorList>
    </citation>
    <scope>NUCLEOTIDE SEQUENCE [LARGE SCALE GENOMIC DNA]</scope>
    <source>
        <strain evidence="4 5">GSF71</strain>
    </source>
</reference>
<sequence length="249" mass="25349">MTRLTGKRTLVTGGTSGIGLETARQFLAEGARVAVTGTNPATIEAARAELGPDVLVIRADAGDAAGQTAVADAVARVFGGLDAVFVNAGVADFRPLDQWDEAGFDRSVAVNLKGPLFLVRALLPILANPASIVLNTSINAHIGMPNSSVYALTKAGLLSLARSLSGELIGRGIRVNAVSPGPIATPLHHKFGLSEADRAAMAAGILGQIPAGRFGDPSEIAKAVVFLASDESAFTVGGELIIDGGMSTL</sequence>
<dbReference type="AlphaFoldDB" id="A0A433J3Q3"/>
<dbReference type="PANTHER" id="PTHR43477">
    <property type="entry name" value="DIHYDROANTICAPSIN 7-DEHYDROGENASE"/>
    <property type="match status" value="1"/>
</dbReference>
<protein>
    <submittedName>
        <fullName evidence="4">SDR family oxidoreductase</fullName>
    </submittedName>
</protein>
<evidence type="ECO:0000256" key="1">
    <source>
        <dbReference type="ARBA" id="ARBA00006484"/>
    </source>
</evidence>
<dbReference type="InterPro" id="IPR002347">
    <property type="entry name" value="SDR_fam"/>
</dbReference>
<dbReference type="EMBL" id="RZIJ01000021">
    <property type="protein sequence ID" value="RUQ66413.1"/>
    <property type="molecule type" value="Genomic_DNA"/>
</dbReference>
<dbReference type="Gene3D" id="3.40.50.720">
    <property type="entry name" value="NAD(P)-binding Rossmann-like Domain"/>
    <property type="match status" value="1"/>
</dbReference>
<accession>A0A433J3Q3</accession>
<dbReference type="Pfam" id="PF13561">
    <property type="entry name" value="adh_short_C2"/>
    <property type="match status" value="1"/>
</dbReference>
<dbReference type="RefSeq" id="WP_127002335.1">
    <property type="nucleotide sequence ID" value="NZ_JBNPXW010000019.1"/>
</dbReference>
<dbReference type="PANTHER" id="PTHR43477:SF1">
    <property type="entry name" value="DIHYDROANTICAPSIN 7-DEHYDROGENASE"/>
    <property type="match status" value="1"/>
</dbReference>
<dbReference type="NCBIfam" id="NF005075">
    <property type="entry name" value="PRK06500.1"/>
    <property type="match status" value="1"/>
</dbReference>
<dbReference type="InterPro" id="IPR057326">
    <property type="entry name" value="KR_dom"/>
</dbReference>
<organism evidence="4 5">
    <name type="scientific">Azospirillum doebereinerae</name>
    <dbReference type="NCBI Taxonomy" id="92933"/>
    <lineage>
        <taxon>Bacteria</taxon>
        <taxon>Pseudomonadati</taxon>
        <taxon>Pseudomonadota</taxon>
        <taxon>Alphaproteobacteria</taxon>
        <taxon>Rhodospirillales</taxon>
        <taxon>Azospirillaceae</taxon>
        <taxon>Azospirillum</taxon>
    </lineage>
</organism>
<dbReference type="Proteomes" id="UP000280346">
    <property type="component" value="Unassembled WGS sequence"/>
</dbReference>
<gene>
    <name evidence="4" type="ORF">EJ913_23150</name>
</gene>
<proteinExistence type="inferred from homology"/>
<dbReference type="PRINTS" id="PR00081">
    <property type="entry name" value="GDHRDH"/>
</dbReference>
<evidence type="ECO:0000313" key="5">
    <source>
        <dbReference type="Proteomes" id="UP000280346"/>
    </source>
</evidence>
<evidence type="ECO:0000313" key="4">
    <source>
        <dbReference type="EMBL" id="RUQ66413.1"/>
    </source>
</evidence>
<keyword evidence="2" id="KW-0560">Oxidoreductase</keyword>
<comment type="similarity">
    <text evidence="1">Belongs to the short-chain dehydrogenases/reductases (SDR) family.</text>
</comment>
<evidence type="ECO:0000259" key="3">
    <source>
        <dbReference type="SMART" id="SM00822"/>
    </source>
</evidence>
<comment type="caution">
    <text evidence="4">The sequence shown here is derived from an EMBL/GenBank/DDBJ whole genome shotgun (WGS) entry which is preliminary data.</text>
</comment>
<dbReference type="SUPFAM" id="SSF51735">
    <property type="entry name" value="NAD(P)-binding Rossmann-fold domains"/>
    <property type="match status" value="1"/>
</dbReference>
<dbReference type="OrthoDB" id="9793325at2"/>
<dbReference type="InterPro" id="IPR051122">
    <property type="entry name" value="SDR_DHRS6-like"/>
</dbReference>
<dbReference type="CDD" id="cd05233">
    <property type="entry name" value="SDR_c"/>
    <property type="match status" value="1"/>
</dbReference>
<feature type="domain" description="Ketoreductase" evidence="3">
    <location>
        <begin position="7"/>
        <end position="181"/>
    </location>
</feature>
<dbReference type="GO" id="GO:0016491">
    <property type="term" value="F:oxidoreductase activity"/>
    <property type="evidence" value="ECO:0007669"/>
    <property type="project" value="UniProtKB-KW"/>
</dbReference>
<dbReference type="SMART" id="SM00822">
    <property type="entry name" value="PKS_KR"/>
    <property type="match status" value="1"/>
</dbReference>
<keyword evidence="5" id="KW-1185">Reference proteome</keyword>
<dbReference type="InterPro" id="IPR036291">
    <property type="entry name" value="NAD(P)-bd_dom_sf"/>
</dbReference>
<name>A0A433J3Q3_9PROT</name>
<evidence type="ECO:0000256" key="2">
    <source>
        <dbReference type="ARBA" id="ARBA00023002"/>
    </source>
</evidence>
<dbReference type="FunFam" id="3.40.50.720:FF:000084">
    <property type="entry name" value="Short-chain dehydrogenase reductase"/>
    <property type="match status" value="1"/>
</dbReference>